<protein>
    <submittedName>
        <fullName evidence="8">Threonine/homoserine efflux transporter RhtA</fullName>
    </submittedName>
</protein>
<evidence type="ECO:0000256" key="5">
    <source>
        <dbReference type="ARBA" id="ARBA00023136"/>
    </source>
</evidence>
<dbReference type="OrthoDB" id="7274881at2"/>
<keyword evidence="3 6" id="KW-0812">Transmembrane</keyword>
<dbReference type="Pfam" id="PF00892">
    <property type="entry name" value="EamA"/>
    <property type="match status" value="2"/>
</dbReference>
<dbReference type="EMBL" id="FTOM01000002">
    <property type="protein sequence ID" value="SIS64222.1"/>
    <property type="molecule type" value="Genomic_DNA"/>
</dbReference>
<dbReference type="RefSeq" id="WP_076363806.1">
    <property type="nucleotide sequence ID" value="NZ_FTOM01000002.1"/>
</dbReference>
<keyword evidence="9" id="KW-1185">Reference proteome</keyword>
<feature type="transmembrane region" description="Helical" evidence="6">
    <location>
        <begin position="12"/>
        <end position="33"/>
    </location>
</feature>
<feature type="transmembrane region" description="Helical" evidence="6">
    <location>
        <begin position="246"/>
        <end position="265"/>
    </location>
</feature>
<dbReference type="SUPFAM" id="SSF103481">
    <property type="entry name" value="Multidrug resistance efflux transporter EmrE"/>
    <property type="match status" value="2"/>
</dbReference>
<dbReference type="STRING" id="407234.SAMN05421795_10290"/>
<dbReference type="PANTHER" id="PTHR32322">
    <property type="entry name" value="INNER MEMBRANE TRANSPORTER"/>
    <property type="match status" value="1"/>
</dbReference>
<feature type="transmembrane region" description="Helical" evidence="6">
    <location>
        <begin position="98"/>
        <end position="119"/>
    </location>
</feature>
<feature type="transmembrane region" description="Helical" evidence="6">
    <location>
        <begin position="153"/>
        <end position="173"/>
    </location>
</feature>
<dbReference type="AlphaFoldDB" id="A0A1N7KRH3"/>
<feature type="transmembrane region" description="Helical" evidence="6">
    <location>
        <begin position="180"/>
        <end position="203"/>
    </location>
</feature>
<proteinExistence type="inferred from homology"/>
<evidence type="ECO:0000313" key="9">
    <source>
        <dbReference type="Proteomes" id="UP000186098"/>
    </source>
</evidence>
<dbReference type="Proteomes" id="UP000186098">
    <property type="component" value="Unassembled WGS sequence"/>
</dbReference>
<comment type="subcellular location">
    <subcellularLocation>
        <location evidence="1">Membrane</location>
        <topology evidence="1">Multi-pass membrane protein</topology>
    </subcellularLocation>
</comment>
<keyword evidence="4 6" id="KW-1133">Transmembrane helix</keyword>
<feature type="transmembrane region" description="Helical" evidence="6">
    <location>
        <begin position="73"/>
        <end position="92"/>
    </location>
</feature>
<dbReference type="InterPro" id="IPR037185">
    <property type="entry name" value="EmrE-like"/>
</dbReference>
<evidence type="ECO:0000256" key="6">
    <source>
        <dbReference type="SAM" id="Phobius"/>
    </source>
</evidence>
<evidence type="ECO:0000313" key="8">
    <source>
        <dbReference type="EMBL" id="SIS64222.1"/>
    </source>
</evidence>
<feature type="transmembrane region" description="Helical" evidence="6">
    <location>
        <begin position="126"/>
        <end position="147"/>
    </location>
</feature>
<sequence>MSEPRSFDAKAVLMGLTFAFIWSSAFTSARMIVADAPPLLASAARFAIAGGLGVLIALALGQSFRLTRAQWRVVLVFGLCQNALYLGLNFTAMQWIEASAAAIIASGMPLVVALLGWLVHGERIRPLGVIGLIAGMAGGVLIMGARLQGGSDPLGIVLCLIAVLALAIATLTVRATGGGNVMMVVGLQMFVGAAILGVVSAIFEPHAVHWTPRLIAAFTYTTIVPGLFATWLWFRLVARIGALKASTFHFLNPFFGVAVAAVFLGEAVRPMDMLGVAIIAAGILAVQMARMRA</sequence>
<evidence type="ECO:0000256" key="1">
    <source>
        <dbReference type="ARBA" id="ARBA00004141"/>
    </source>
</evidence>
<accession>A0A1N7KRH3</accession>
<name>A0A1N7KRH3_9RHOB</name>
<evidence type="ECO:0000256" key="4">
    <source>
        <dbReference type="ARBA" id="ARBA00022989"/>
    </source>
</evidence>
<feature type="transmembrane region" description="Helical" evidence="6">
    <location>
        <begin position="271"/>
        <end position="289"/>
    </location>
</feature>
<evidence type="ECO:0000259" key="7">
    <source>
        <dbReference type="Pfam" id="PF00892"/>
    </source>
</evidence>
<evidence type="ECO:0000256" key="2">
    <source>
        <dbReference type="ARBA" id="ARBA00007362"/>
    </source>
</evidence>
<reference evidence="9" key="1">
    <citation type="submission" date="2017-01" db="EMBL/GenBank/DDBJ databases">
        <authorList>
            <person name="Varghese N."/>
            <person name="Submissions S."/>
        </authorList>
    </citation>
    <scope>NUCLEOTIDE SEQUENCE [LARGE SCALE GENOMIC DNA]</scope>
    <source>
        <strain evidence="9">DSM 18714</strain>
    </source>
</reference>
<organism evidence="8 9">
    <name type="scientific">Phaeovulum vinaykumarii</name>
    <dbReference type="NCBI Taxonomy" id="407234"/>
    <lineage>
        <taxon>Bacteria</taxon>
        <taxon>Pseudomonadati</taxon>
        <taxon>Pseudomonadota</taxon>
        <taxon>Alphaproteobacteria</taxon>
        <taxon>Rhodobacterales</taxon>
        <taxon>Paracoccaceae</taxon>
        <taxon>Phaeovulum</taxon>
    </lineage>
</organism>
<feature type="domain" description="EamA" evidence="7">
    <location>
        <begin position="10"/>
        <end position="143"/>
    </location>
</feature>
<feature type="transmembrane region" description="Helical" evidence="6">
    <location>
        <begin position="39"/>
        <end position="61"/>
    </location>
</feature>
<gene>
    <name evidence="8" type="ORF">SAMN05421795_10290</name>
</gene>
<keyword evidence="5 6" id="KW-0472">Membrane</keyword>
<feature type="domain" description="EamA" evidence="7">
    <location>
        <begin position="154"/>
        <end position="286"/>
    </location>
</feature>
<dbReference type="Gene3D" id="1.10.3730.20">
    <property type="match status" value="1"/>
</dbReference>
<comment type="similarity">
    <text evidence="2">Belongs to the EamA transporter family.</text>
</comment>
<evidence type="ECO:0000256" key="3">
    <source>
        <dbReference type="ARBA" id="ARBA00022692"/>
    </source>
</evidence>
<dbReference type="GO" id="GO:0016020">
    <property type="term" value="C:membrane"/>
    <property type="evidence" value="ECO:0007669"/>
    <property type="project" value="UniProtKB-SubCell"/>
</dbReference>
<feature type="transmembrane region" description="Helical" evidence="6">
    <location>
        <begin position="215"/>
        <end position="234"/>
    </location>
</feature>
<dbReference type="PANTHER" id="PTHR32322:SF2">
    <property type="entry name" value="EAMA DOMAIN-CONTAINING PROTEIN"/>
    <property type="match status" value="1"/>
</dbReference>
<dbReference type="InterPro" id="IPR000620">
    <property type="entry name" value="EamA_dom"/>
</dbReference>
<dbReference type="InterPro" id="IPR050638">
    <property type="entry name" value="AA-Vitamin_Transporters"/>
</dbReference>